<keyword evidence="6" id="KW-0175">Coiled coil</keyword>
<dbReference type="KEGG" id="acan:ACA1_208440"/>
<keyword evidence="4 8" id="KW-0812">Transmembrane</keyword>
<dbReference type="OrthoDB" id="421009at2759"/>
<dbReference type="InterPro" id="IPR006012">
    <property type="entry name" value="Syntaxin/epimorphin_CS"/>
</dbReference>
<keyword evidence="11" id="KW-1185">Reference proteome</keyword>
<dbReference type="PANTHER" id="PTHR19957">
    <property type="entry name" value="SYNTAXIN"/>
    <property type="match status" value="1"/>
</dbReference>
<dbReference type="PROSITE" id="PS00914">
    <property type="entry name" value="SYNTAXIN"/>
    <property type="match status" value="1"/>
</dbReference>
<dbReference type="VEuPathDB" id="AmoebaDB:ACA1_208440"/>
<dbReference type="AlphaFoldDB" id="L8H0S1"/>
<dbReference type="EMBL" id="KB007966">
    <property type="protein sequence ID" value="ELR17966.1"/>
    <property type="molecule type" value="Genomic_DNA"/>
</dbReference>
<name>L8H0S1_ACACF</name>
<dbReference type="SUPFAM" id="SSF47661">
    <property type="entry name" value="t-snare proteins"/>
    <property type="match status" value="1"/>
</dbReference>
<evidence type="ECO:0000256" key="2">
    <source>
        <dbReference type="ARBA" id="ARBA00009063"/>
    </source>
</evidence>
<dbReference type="Pfam" id="PF05739">
    <property type="entry name" value="SNARE"/>
    <property type="match status" value="1"/>
</dbReference>
<protein>
    <submittedName>
        <fullName evidence="10">QaSNARE, SYP3/Sed5p/Syntaxin 5-type, putative</fullName>
    </submittedName>
</protein>
<dbReference type="GO" id="GO:0031201">
    <property type="term" value="C:SNARE complex"/>
    <property type="evidence" value="ECO:0007669"/>
    <property type="project" value="TreeGrafter"/>
</dbReference>
<dbReference type="GO" id="GO:0048278">
    <property type="term" value="P:vesicle docking"/>
    <property type="evidence" value="ECO:0007669"/>
    <property type="project" value="TreeGrafter"/>
</dbReference>
<dbReference type="GO" id="GO:0006886">
    <property type="term" value="P:intracellular protein transport"/>
    <property type="evidence" value="ECO:0007669"/>
    <property type="project" value="InterPro"/>
</dbReference>
<sequence>MSWKDRTLEFAQIVDSMRQQKKMTKRPLLAHADGVASSVPKSQFTVAASQLGRQIHDTAQKLANLTKLAKNTSLFDDKTMEIHQLTHVIKQDITTLNTQIEALQNYVKTQKTLRKNKQTETHALGVVGSLKSELANTTKRFQKVLETRTENLKIQQEKRQKFTGGPLTPVKGKSHHEAARPPRAFPNGLHATNGGNGDVTINLPDEPSGAMMGMQQQQQKQTLLTVQDSYIRSRTQAVENIGQTIIELQGIFTQLATIVAEQGEMMQRIDANINESNANASNAQEQLLKYLHGISGNRWLIAKIFLVLIVFIVLFVVFFM</sequence>
<dbReference type="STRING" id="1257118.L8H0S1"/>
<evidence type="ECO:0000256" key="3">
    <source>
        <dbReference type="ARBA" id="ARBA00022448"/>
    </source>
</evidence>
<proteinExistence type="inferred from homology"/>
<evidence type="ECO:0000256" key="5">
    <source>
        <dbReference type="ARBA" id="ARBA00022989"/>
    </source>
</evidence>
<comment type="similarity">
    <text evidence="2">Belongs to the syntaxin family.</text>
</comment>
<dbReference type="GO" id="GO:0000149">
    <property type="term" value="F:SNARE binding"/>
    <property type="evidence" value="ECO:0007669"/>
    <property type="project" value="TreeGrafter"/>
</dbReference>
<dbReference type="RefSeq" id="XP_004339983.1">
    <property type="nucleotide sequence ID" value="XM_004339935.1"/>
</dbReference>
<dbReference type="InterPro" id="IPR010989">
    <property type="entry name" value="SNARE"/>
</dbReference>
<evidence type="ECO:0000313" key="10">
    <source>
        <dbReference type="EMBL" id="ELR17966.1"/>
    </source>
</evidence>
<evidence type="ECO:0000313" key="11">
    <source>
        <dbReference type="Proteomes" id="UP000011083"/>
    </source>
</evidence>
<organism evidence="10 11">
    <name type="scientific">Acanthamoeba castellanii (strain ATCC 30010 / Neff)</name>
    <dbReference type="NCBI Taxonomy" id="1257118"/>
    <lineage>
        <taxon>Eukaryota</taxon>
        <taxon>Amoebozoa</taxon>
        <taxon>Discosea</taxon>
        <taxon>Longamoebia</taxon>
        <taxon>Centramoebida</taxon>
        <taxon>Acanthamoebidae</taxon>
        <taxon>Acanthamoeba</taxon>
    </lineage>
</organism>
<dbReference type="PROSITE" id="PS50192">
    <property type="entry name" value="T_SNARE"/>
    <property type="match status" value="1"/>
</dbReference>
<dbReference type="InterPro" id="IPR045242">
    <property type="entry name" value="Syntaxin"/>
</dbReference>
<dbReference type="SMART" id="SM00397">
    <property type="entry name" value="t_SNARE"/>
    <property type="match status" value="1"/>
</dbReference>
<dbReference type="GO" id="GO:0006888">
    <property type="term" value="P:endoplasmic reticulum to Golgi vesicle-mediated transport"/>
    <property type="evidence" value="ECO:0007669"/>
    <property type="project" value="TreeGrafter"/>
</dbReference>
<dbReference type="CDD" id="cd15844">
    <property type="entry name" value="SNARE_syntaxin5"/>
    <property type="match status" value="1"/>
</dbReference>
<dbReference type="Gene3D" id="1.20.58.70">
    <property type="match status" value="1"/>
</dbReference>
<feature type="transmembrane region" description="Helical" evidence="8">
    <location>
        <begin position="299"/>
        <end position="319"/>
    </location>
</feature>
<keyword evidence="7 8" id="KW-0472">Membrane</keyword>
<evidence type="ECO:0000256" key="7">
    <source>
        <dbReference type="ARBA" id="ARBA00023136"/>
    </source>
</evidence>
<dbReference type="PANTHER" id="PTHR19957:SF3">
    <property type="entry name" value="SYNTAXIN-5"/>
    <property type="match status" value="1"/>
</dbReference>
<evidence type="ECO:0000256" key="1">
    <source>
        <dbReference type="ARBA" id="ARBA00004211"/>
    </source>
</evidence>
<feature type="domain" description="T-SNARE coiled-coil homology" evidence="9">
    <location>
        <begin position="228"/>
        <end position="290"/>
    </location>
</feature>
<evidence type="ECO:0000259" key="9">
    <source>
        <dbReference type="PROSITE" id="PS50192"/>
    </source>
</evidence>
<gene>
    <name evidence="10" type="ORF">ACA1_208440</name>
</gene>
<dbReference type="InterPro" id="IPR000727">
    <property type="entry name" value="T_SNARE_dom"/>
</dbReference>
<accession>L8H0S1</accession>
<evidence type="ECO:0000256" key="6">
    <source>
        <dbReference type="ARBA" id="ARBA00023054"/>
    </source>
</evidence>
<comment type="subcellular location">
    <subcellularLocation>
        <location evidence="1">Membrane</location>
        <topology evidence="1">Single-pass type IV membrane protein</topology>
    </subcellularLocation>
</comment>
<dbReference type="GeneID" id="14918655"/>
<dbReference type="GO" id="GO:0006906">
    <property type="term" value="P:vesicle fusion"/>
    <property type="evidence" value="ECO:0007669"/>
    <property type="project" value="TreeGrafter"/>
</dbReference>
<dbReference type="GO" id="GO:0005484">
    <property type="term" value="F:SNAP receptor activity"/>
    <property type="evidence" value="ECO:0007669"/>
    <property type="project" value="InterPro"/>
</dbReference>
<reference evidence="10 11" key="1">
    <citation type="journal article" date="2013" name="Genome Biol.">
        <title>Genome of Acanthamoeba castellanii highlights extensive lateral gene transfer and early evolution of tyrosine kinase signaling.</title>
        <authorList>
            <person name="Clarke M."/>
            <person name="Lohan A.J."/>
            <person name="Liu B."/>
            <person name="Lagkouvardos I."/>
            <person name="Roy S."/>
            <person name="Zafar N."/>
            <person name="Bertelli C."/>
            <person name="Schilde C."/>
            <person name="Kianianmomeni A."/>
            <person name="Burglin T.R."/>
            <person name="Frech C."/>
            <person name="Turcotte B."/>
            <person name="Kopec K.O."/>
            <person name="Synnott J.M."/>
            <person name="Choo C."/>
            <person name="Paponov I."/>
            <person name="Finkler A."/>
            <person name="Soon Heng Tan C."/>
            <person name="Hutchins A.P."/>
            <person name="Weinmeier T."/>
            <person name="Rattei T."/>
            <person name="Chu J.S."/>
            <person name="Gimenez G."/>
            <person name="Irimia M."/>
            <person name="Rigden D.J."/>
            <person name="Fitzpatrick D.A."/>
            <person name="Lorenzo-Morales J."/>
            <person name="Bateman A."/>
            <person name="Chiu C.H."/>
            <person name="Tang P."/>
            <person name="Hegemann P."/>
            <person name="Fromm H."/>
            <person name="Raoult D."/>
            <person name="Greub G."/>
            <person name="Miranda-Saavedra D."/>
            <person name="Chen N."/>
            <person name="Nash P."/>
            <person name="Ginger M.L."/>
            <person name="Horn M."/>
            <person name="Schaap P."/>
            <person name="Caler L."/>
            <person name="Loftus B."/>
        </authorList>
    </citation>
    <scope>NUCLEOTIDE SEQUENCE [LARGE SCALE GENOMIC DNA]</scope>
    <source>
        <strain evidence="10 11">Neff</strain>
    </source>
</reference>
<dbReference type="OMA" id="EHNHNVV"/>
<dbReference type="Proteomes" id="UP000011083">
    <property type="component" value="Unassembled WGS sequence"/>
</dbReference>
<keyword evidence="5 8" id="KW-1133">Transmembrane helix</keyword>
<evidence type="ECO:0000256" key="8">
    <source>
        <dbReference type="SAM" id="Phobius"/>
    </source>
</evidence>
<dbReference type="GO" id="GO:0000139">
    <property type="term" value="C:Golgi membrane"/>
    <property type="evidence" value="ECO:0007669"/>
    <property type="project" value="TreeGrafter"/>
</dbReference>
<keyword evidence="3" id="KW-0813">Transport</keyword>
<evidence type="ECO:0000256" key="4">
    <source>
        <dbReference type="ARBA" id="ARBA00022692"/>
    </source>
</evidence>